<keyword evidence="2" id="KW-1185">Reference proteome</keyword>
<dbReference type="AlphaFoldDB" id="A0A1H3VRE3"/>
<dbReference type="EMBL" id="FNQV01000001">
    <property type="protein sequence ID" value="SDZ77347.1"/>
    <property type="molecule type" value="Genomic_DNA"/>
</dbReference>
<evidence type="ECO:0000313" key="2">
    <source>
        <dbReference type="Proteomes" id="UP000199288"/>
    </source>
</evidence>
<proteinExistence type="predicted"/>
<protein>
    <recommendedName>
        <fullName evidence="3">ATP/GTP-binding protein</fullName>
    </recommendedName>
</protein>
<name>A0A1H3VRE3_9ACTO</name>
<accession>A0A1H3VRE3</accession>
<organism evidence="1 2">
    <name type="scientific">Bowdeniella nasicola</name>
    <dbReference type="NCBI Taxonomy" id="208480"/>
    <lineage>
        <taxon>Bacteria</taxon>
        <taxon>Bacillati</taxon>
        <taxon>Actinomycetota</taxon>
        <taxon>Actinomycetes</taxon>
        <taxon>Actinomycetales</taxon>
        <taxon>Actinomycetaceae</taxon>
        <taxon>Bowdeniella</taxon>
    </lineage>
</organism>
<reference evidence="2" key="1">
    <citation type="submission" date="2016-10" db="EMBL/GenBank/DDBJ databases">
        <authorList>
            <person name="Varghese N."/>
            <person name="Submissions S."/>
        </authorList>
    </citation>
    <scope>NUCLEOTIDE SEQUENCE [LARGE SCALE GENOMIC DNA]</scope>
    <source>
        <strain evidence="2">KPR-1</strain>
    </source>
</reference>
<sequence>MARRSSKRNYRAAHVPLNMDRLRSVAREEAGPGGRYQVQETKAGENSYVCPGCGGSIAVGTWHVVAWPIDSLLDGGVRARRHWHSGCWKARFGRSRTF</sequence>
<gene>
    <name evidence="1" type="ORF">SAMN02910418_00202</name>
</gene>
<evidence type="ECO:0000313" key="1">
    <source>
        <dbReference type="EMBL" id="SDZ77347.1"/>
    </source>
</evidence>
<evidence type="ECO:0008006" key="3">
    <source>
        <dbReference type="Google" id="ProtNLM"/>
    </source>
</evidence>
<dbReference type="Proteomes" id="UP000199288">
    <property type="component" value="Unassembled WGS sequence"/>
</dbReference>
<dbReference type="OrthoDB" id="3381577at2"/>
<dbReference type="RefSeq" id="WP_092561082.1">
    <property type="nucleotide sequence ID" value="NZ_FNQV01000001.1"/>
</dbReference>